<dbReference type="GO" id="GO:0005829">
    <property type="term" value="C:cytosol"/>
    <property type="evidence" value="ECO:0007669"/>
    <property type="project" value="TreeGrafter"/>
</dbReference>
<dbReference type="Gene3D" id="3.40.50.360">
    <property type="match status" value="1"/>
</dbReference>
<organism evidence="4 5">
    <name type="scientific">Solimonas terrae</name>
    <dbReference type="NCBI Taxonomy" id="1396819"/>
    <lineage>
        <taxon>Bacteria</taxon>
        <taxon>Pseudomonadati</taxon>
        <taxon>Pseudomonadota</taxon>
        <taxon>Gammaproteobacteria</taxon>
        <taxon>Nevskiales</taxon>
        <taxon>Nevskiaceae</taxon>
        <taxon>Solimonas</taxon>
    </lineage>
</organism>
<dbReference type="SUPFAM" id="SSF52218">
    <property type="entry name" value="Flavoproteins"/>
    <property type="match status" value="1"/>
</dbReference>
<sequence length="199" mass="20822">MNIEQPYIVGLGGTTRAGSSSEVALRYALSAAERAGARTRLLAGPDIELPMYAPERSERSPAAAAVVAELRECDGVIVASPGYHGSISGLVKNALDYVEDLRSDPAPYFDGRAVGCIACAFGWQATGSTLAALRSIVHALRGWPTPIGVAINTSAKIFDVDGVCLDAGISKQLELMATQVVDFARMRANHASCRSANAA</sequence>
<dbReference type="Proteomes" id="UP000472676">
    <property type="component" value="Unassembled WGS sequence"/>
</dbReference>
<evidence type="ECO:0000313" key="4">
    <source>
        <dbReference type="EMBL" id="NGY07005.1"/>
    </source>
</evidence>
<dbReference type="GO" id="GO:0010181">
    <property type="term" value="F:FMN binding"/>
    <property type="evidence" value="ECO:0007669"/>
    <property type="project" value="TreeGrafter"/>
</dbReference>
<proteinExistence type="predicted"/>
<keyword evidence="2" id="KW-0288">FMN</keyword>
<accession>A0A6M2BXJ3</accession>
<dbReference type="InterPro" id="IPR029039">
    <property type="entry name" value="Flavoprotein-like_sf"/>
</dbReference>
<protein>
    <submittedName>
        <fullName evidence="4">NAD(P)H-dependent oxidoreductase</fullName>
    </submittedName>
</protein>
<dbReference type="InterPro" id="IPR005025">
    <property type="entry name" value="FMN_Rdtase-like_dom"/>
</dbReference>
<feature type="domain" description="NADPH-dependent FMN reductase-like" evidence="3">
    <location>
        <begin position="8"/>
        <end position="152"/>
    </location>
</feature>
<name>A0A6M2BXJ3_9GAMM</name>
<dbReference type="PANTHER" id="PTHR30543">
    <property type="entry name" value="CHROMATE REDUCTASE"/>
    <property type="match status" value="1"/>
</dbReference>
<evidence type="ECO:0000256" key="1">
    <source>
        <dbReference type="ARBA" id="ARBA00001917"/>
    </source>
</evidence>
<comment type="caution">
    <text evidence="4">The sequence shown here is derived from an EMBL/GenBank/DDBJ whole genome shotgun (WGS) entry which is preliminary data.</text>
</comment>
<keyword evidence="5" id="KW-1185">Reference proteome</keyword>
<evidence type="ECO:0000313" key="5">
    <source>
        <dbReference type="Proteomes" id="UP000472676"/>
    </source>
</evidence>
<dbReference type="PANTHER" id="PTHR30543:SF21">
    <property type="entry name" value="NAD(P)H-DEPENDENT FMN REDUCTASE LOT6"/>
    <property type="match status" value="1"/>
</dbReference>
<keyword evidence="2" id="KW-0285">Flavoprotein</keyword>
<dbReference type="AlphaFoldDB" id="A0A6M2BXJ3"/>
<dbReference type="GO" id="GO:0016491">
    <property type="term" value="F:oxidoreductase activity"/>
    <property type="evidence" value="ECO:0007669"/>
    <property type="project" value="InterPro"/>
</dbReference>
<dbReference type="EMBL" id="JAAMOW010000012">
    <property type="protein sequence ID" value="NGY07005.1"/>
    <property type="molecule type" value="Genomic_DNA"/>
</dbReference>
<evidence type="ECO:0000256" key="2">
    <source>
        <dbReference type="ARBA" id="ARBA00022643"/>
    </source>
</evidence>
<dbReference type="Pfam" id="PF03358">
    <property type="entry name" value="FMN_red"/>
    <property type="match status" value="1"/>
</dbReference>
<dbReference type="RefSeq" id="WP_166261633.1">
    <property type="nucleotide sequence ID" value="NZ_JAAMOW010000012.1"/>
</dbReference>
<evidence type="ECO:0000259" key="3">
    <source>
        <dbReference type="Pfam" id="PF03358"/>
    </source>
</evidence>
<comment type="cofactor">
    <cofactor evidence="1">
        <name>FMN</name>
        <dbReference type="ChEBI" id="CHEBI:58210"/>
    </cofactor>
</comment>
<reference evidence="4 5" key="1">
    <citation type="journal article" date="2014" name="Int. J. Syst. Evol. Microbiol.">
        <title>Solimonas terrae sp. nov., isolated from soil.</title>
        <authorList>
            <person name="Kim S.J."/>
            <person name="Moon J.Y."/>
            <person name="Weon H.Y."/>
            <person name="Ahn J.H."/>
            <person name="Chen W.M."/>
            <person name="Kwon S.W."/>
        </authorList>
    </citation>
    <scope>NUCLEOTIDE SEQUENCE [LARGE SCALE GENOMIC DNA]</scope>
    <source>
        <strain evidence="4 5">KIS83-12</strain>
    </source>
</reference>
<gene>
    <name evidence="4" type="ORF">G7Y85_19700</name>
</gene>
<dbReference type="InterPro" id="IPR050712">
    <property type="entry name" value="NAD(P)H-dep_reductase"/>
</dbReference>